<dbReference type="GO" id="GO:0008541">
    <property type="term" value="C:proteasome regulatory particle, lid subcomplex"/>
    <property type="evidence" value="ECO:0007669"/>
    <property type="project" value="TreeGrafter"/>
</dbReference>
<dbReference type="InterPro" id="IPR029063">
    <property type="entry name" value="SAM-dependent_MTases_sf"/>
</dbReference>
<evidence type="ECO:0000313" key="1">
    <source>
        <dbReference type="EMBL" id="CAE7892878.1"/>
    </source>
</evidence>
<dbReference type="AlphaFoldDB" id="A0A813B5W0"/>
<reference evidence="1" key="1">
    <citation type="submission" date="2021-02" db="EMBL/GenBank/DDBJ databases">
        <authorList>
            <person name="Dougan E. K."/>
            <person name="Rhodes N."/>
            <person name="Thang M."/>
            <person name="Chan C."/>
        </authorList>
    </citation>
    <scope>NUCLEOTIDE SEQUENCE</scope>
</reference>
<dbReference type="SUPFAM" id="SSF53335">
    <property type="entry name" value="S-adenosyl-L-methionine-dependent methyltransferases"/>
    <property type="match status" value="1"/>
</dbReference>
<dbReference type="Proteomes" id="UP000601435">
    <property type="component" value="Unassembled WGS sequence"/>
</dbReference>
<sequence>MIRRLAFVLCTCAAEVPFKVSLLAEPTYFGNEGKEPDVLYPWPLRDLAAERLQEAEAKKRPTLALRDGLGFLVEASPSALPAGVEAGVFVGLFSLSYTSNEDKVEDWMVSGGTPPKHNPIRLWSMFSYQYSETRGRVQPDELGDSCFGENWRAELCARVWTCFIGRGKEGIGGGHWRVAAGVRFAATYRIEAYLGPPLSSCRSYLSDEEQQLHPPVSWWAPPVSEHTVESMSSVVQHAAWSQLRLLYVNRENYWWGQQAQVQPASCWLDLMQAAVHSASLAPAAAPERLGRQPTPDSPHGLWLEFGVGSGKTTAAIAFQMKAMVGKEATLHGFDSFEGLPSDWDHTHLAAGTFSRGGKIPEHLLEMPNVKIHVGLFSDTLGDLDQFGDMPVAFAHIDVDIFPSAVEVLSRIACQLWPGSVLVYDELVNYVGFELSGEYRAWEYVASAYGIGWQYVGMYWQQAVPMVITVTPAMYRHTACSVSDQPLRKVEHLVMRSMCAELIRGQIDEVSELVTVTWVKPRILDPVRIDLMRERMDAWASQTGLLLEHLEQVTPELLVSADSDALLRTSPNPGYCLQPRKSHREVRNRQTGRMYVVVFQKLLGRS</sequence>
<dbReference type="PANTHER" id="PTHR10539:SF0">
    <property type="entry name" value="26S PROTEASOME NON-ATPASE REGULATORY SUBUNIT 13"/>
    <property type="match status" value="1"/>
</dbReference>
<dbReference type="GO" id="GO:0005829">
    <property type="term" value="C:cytosol"/>
    <property type="evidence" value="ECO:0007669"/>
    <property type="project" value="TreeGrafter"/>
</dbReference>
<dbReference type="GO" id="GO:0005198">
    <property type="term" value="F:structural molecule activity"/>
    <property type="evidence" value="ECO:0007669"/>
    <property type="project" value="TreeGrafter"/>
</dbReference>
<dbReference type="Pfam" id="PF13578">
    <property type="entry name" value="Methyltransf_24"/>
    <property type="match status" value="1"/>
</dbReference>
<dbReference type="EMBL" id="CAJNJA010067808">
    <property type="protein sequence ID" value="CAE7892878.1"/>
    <property type="molecule type" value="Genomic_DNA"/>
</dbReference>
<dbReference type="Gene3D" id="3.40.50.150">
    <property type="entry name" value="Vaccinia Virus protein VP39"/>
    <property type="match status" value="1"/>
</dbReference>
<organism evidence="1 2">
    <name type="scientific">Symbiodinium necroappetens</name>
    <dbReference type="NCBI Taxonomy" id="1628268"/>
    <lineage>
        <taxon>Eukaryota</taxon>
        <taxon>Sar</taxon>
        <taxon>Alveolata</taxon>
        <taxon>Dinophyceae</taxon>
        <taxon>Suessiales</taxon>
        <taxon>Symbiodiniaceae</taxon>
        <taxon>Symbiodinium</taxon>
    </lineage>
</organism>
<dbReference type="OrthoDB" id="10265168at2759"/>
<evidence type="ECO:0000313" key="2">
    <source>
        <dbReference type="Proteomes" id="UP000601435"/>
    </source>
</evidence>
<accession>A0A813B5W0</accession>
<proteinExistence type="predicted"/>
<protein>
    <submittedName>
        <fullName evidence="1">PsmD13 protein</fullName>
    </submittedName>
</protein>
<dbReference type="InterPro" id="IPR035298">
    <property type="entry name" value="PSMD13"/>
</dbReference>
<dbReference type="PANTHER" id="PTHR10539">
    <property type="entry name" value="26S PROTEASOME NON-ATPASE REGULATORY SUBUNIT 13"/>
    <property type="match status" value="1"/>
</dbReference>
<dbReference type="GO" id="GO:0006511">
    <property type="term" value="P:ubiquitin-dependent protein catabolic process"/>
    <property type="evidence" value="ECO:0007669"/>
    <property type="project" value="TreeGrafter"/>
</dbReference>
<keyword evidence="2" id="KW-1185">Reference proteome</keyword>
<comment type="caution">
    <text evidence="1">The sequence shown here is derived from an EMBL/GenBank/DDBJ whole genome shotgun (WGS) entry which is preliminary data.</text>
</comment>
<name>A0A813B5W0_9DINO</name>
<dbReference type="GO" id="GO:0005634">
    <property type="term" value="C:nucleus"/>
    <property type="evidence" value="ECO:0007669"/>
    <property type="project" value="TreeGrafter"/>
</dbReference>
<gene>
    <name evidence="1" type="primary">psmD13</name>
    <name evidence="1" type="ORF">SNEC2469_LOCUS29768</name>
</gene>